<feature type="chain" id="PRO_5027112050" evidence="2">
    <location>
        <begin position="36"/>
        <end position="540"/>
    </location>
</feature>
<keyword evidence="2" id="KW-0732">Signal</keyword>
<dbReference type="Pfam" id="PF17802">
    <property type="entry name" value="SpaA"/>
    <property type="match status" value="1"/>
</dbReference>
<dbReference type="EMBL" id="WHZW01000014">
    <property type="protein sequence ID" value="NEG89825.1"/>
    <property type="molecule type" value="Genomic_DNA"/>
</dbReference>
<dbReference type="InterPro" id="IPR013783">
    <property type="entry name" value="Ig-like_fold"/>
</dbReference>
<dbReference type="GO" id="GO:0005975">
    <property type="term" value="P:carbohydrate metabolic process"/>
    <property type="evidence" value="ECO:0007669"/>
    <property type="project" value="UniProtKB-ARBA"/>
</dbReference>
<feature type="transmembrane region" description="Helical" evidence="1">
    <location>
        <begin position="499"/>
        <end position="523"/>
    </location>
</feature>
<sequence length="540" mass="56465">MRKNHEGQNMKRAAALSLAAATLLTGLSLAPTAMAADGNLTINAGAGTTLAGHTFNIYKLATYPDVVLDGNTVKSVSAKSVDTATNTWIKTALDNAGVKVDTTAGQDAASQMLRQTTGSVVSRKIAANLQDNIAGKTPVKSGLTTNGANLTVALPEGYYLITDSAGLPILVSTTISGKTSMKTGNTLGTTYIKGQVATPEKEIKSVDGTWKESAAATNGETREFRIKITLPNKLSADTITLDDSMDGMQYVAGTFAASITEGKNKGTDVTKQFGTIGASATGAGFTTTSTAALIDNYENQQVTVTYKAKVTDASKANAASNTVKVTINWLPDTVPPTVDPPTPGEDKVTVPTYDVDLKKISAASTDTNQIVVAGAKFIIKNETLGKWLNWNATTKQWTYVDTQAEAQERTTDNQGVISYDSLGAGTYLITETQVPDGYFTFVKPSFRVTIDDEGKTSITGVDQAGLTAKVTDANGKGTTPVAVVKNVDNMSQLPQTGGMSMAIILIGGMAVMMIATAAGITAVKMRHIDMPGTNLPQITA</sequence>
<keyword evidence="1" id="KW-1133">Transmembrane helix</keyword>
<dbReference type="NCBIfam" id="TIGR04226">
    <property type="entry name" value="RrgB_K2N_iso_D2"/>
    <property type="match status" value="1"/>
</dbReference>
<dbReference type="InterPro" id="IPR041033">
    <property type="entry name" value="SpaA_PFL_dom_1"/>
</dbReference>
<evidence type="ECO:0000256" key="1">
    <source>
        <dbReference type="SAM" id="Phobius"/>
    </source>
</evidence>
<reference evidence="4 5" key="1">
    <citation type="submission" date="2019-10" db="EMBL/GenBank/DDBJ databases">
        <title>Bifidobacterium from non-human primates.</title>
        <authorList>
            <person name="Modesto M."/>
        </authorList>
    </citation>
    <scope>NUCLEOTIDE SEQUENCE [LARGE SCALE GENOMIC DNA]</scope>
    <source>
        <strain evidence="4 5">TRE17</strain>
    </source>
</reference>
<dbReference type="Gene3D" id="2.60.40.10">
    <property type="entry name" value="Immunoglobulins"/>
    <property type="match status" value="1"/>
</dbReference>
<dbReference type="Proteomes" id="UP000469194">
    <property type="component" value="Unassembled WGS sequence"/>
</dbReference>
<feature type="domain" description="SpaA-like prealbumin fold" evidence="3">
    <location>
        <begin position="363"/>
        <end position="462"/>
    </location>
</feature>
<evidence type="ECO:0000313" key="5">
    <source>
        <dbReference type="Proteomes" id="UP000469194"/>
    </source>
</evidence>
<feature type="signal peptide" evidence="2">
    <location>
        <begin position="1"/>
        <end position="35"/>
    </location>
</feature>
<gene>
    <name evidence="4" type="ORF">GFD25_07495</name>
</gene>
<keyword evidence="1" id="KW-0812">Transmembrane</keyword>
<dbReference type="AlphaFoldDB" id="A0A6N9Z6S3"/>
<organism evidence="4 5">
    <name type="scientific">Bifidobacterium aerophilum</name>
    <dbReference type="NCBI Taxonomy" id="1798155"/>
    <lineage>
        <taxon>Bacteria</taxon>
        <taxon>Bacillati</taxon>
        <taxon>Actinomycetota</taxon>
        <taxon>Actinomycetes</taxon>
        <taxon>Bifidobacteriales</taxon>
        <taxon>Bifidobacteriaceae</taxon>
        <taxon>Bifidobacterium</taxon>
    </lineage>
</organism>
<protein>
    <submittedName>
        <fullName evidence="4">Isopeptide-forming domain-containing fimbrial protein</fullName>
    </submittedName>
</protein>
<evidence type="ECO:0000256" key="2">
    <source>
        <dbReference type="SAM" id="SignalP"/>
    </source>
</evidence>
<keyword evidence="1" id="KW-0472">Membrane</keyword>
<evidence type="ECO:0000313" key="4">
    <source>
        <dbReference type="EMBL" id="NEG89825.1"/>
    </source>
</evidence>
<dbReference type="InterPro" id="IPR026466">
    <property type="entry name" value="Fim_isopep_form_D2_dom"/>
</dbReference>
<proteinExistence type="predicted"/>
<accession>A0A6N9Z6S3</accession>
<name>A0A6N9Z6S3_9BIFI</name>
<keyword evidence="5" id="KW-1185">Reference proteome</keyword>
<evidence type="ECO:0000259" key="3">
    <source>
        <dbReference type="Pfam" id="PF17802"/>
    </source>
</evidence>
<comment type="caution">
    <text evidence="4">The sequence shown here is derived from an EMBL/GenBank/DDBJ whole genome shotgun (WGS) entry which is preliminary data.</text>
</comment>
<dbReference type="Gene3D" id="2.60.40.740">
    <property type="match status" value="1"/>
</dbReference>
<dbReference type="RefSeq" id="WP_163231489.1">
    <property type="nucleotide sequence ID" value="NZ_WHZW01000014.1"/>
</dbReference>